<feature type="compositionally biased region" description="Low complexity" evidence="1">
    <location>
        <begin position="1"/>
        <end position="18"/>
    </location>
</feature>
<organism evidence="2 3">
    <name type="scientific">Streptomyces noursei</name>
    <name type="common">Streptomyces albulus</name>
    <dbReference type="NCBI Taxonomy" id="1971"/>
    <lineage>
        <taxon>Bacteria</taxon>
        <taxon>Bacillati</taxon>
        <taxon>Actinomycetota</taxon>
        <taxon>Actinomycetes</taxon>
        <taxon>Kitasatosporales</taxon>
        <taxon>Streptomycetaceae</taxon>
        <taxon>Streptomyces</taxon>
    </lineage>
</organism>
<protein>
    <submittedName>
        <fullName evidence="2">Uncharacterized protein</fullName>
    </submittedName>
</protein>
<proteinExistence type="predicted"/>
<dbReference type="RefSeq" id="WP_124428216.1">
    <property type="nucleotide sequence ID" value="NZ_BHXC01000007.1"/>
</dbReference>
<dbReference type="AlphaFoldDB" id="A0A401RAU9"/>
<evidence type="ECO:0000256" key="1">
    <source>
        <dbReference type="SAM" id="MobiDB-lite"/>
    </source>
</evidence>
<dbReference type="InterPro" id="IPR032466">
    <property type="entry name" value="Metal_Hydrolase"/>
</dbReference>
<evidence type="ECO:0000313" key="3">
    <source>
        <dbReference type="Proteomes" id="UP000288351"/>
    </source>
</evidence>
<reference evidence="2 3" key="1">
    <citation type="journal article" date="2019" name="Microbiol. Resour. Announc.">
        <title>Draft Genome Sequence of the Most Traditional epsilon-Poly-l-Lysine Producer, Streptomyces albulus NBRC14147.</title>
        <authorList>
            <person name="Yamanaka K."/>
            <person name="Hamano Y."/>
        </authorList>
    </citation>
    <scope>NUCLEOTIDE SEQUENCE [LARGE SCALE GENOMIC DNA]</scope>
    <source>
        <strain evidence="2 3">NBRC 14147</strain>
    </source>
</reference>
<comment type="caution">
    <text evidence="2">The sequence shown here is derived from an EMBL/GenBank/DDBJ whole genome shotgun (WGS) entry which is preliminary data.</text>
</comment>
<feature type="region of interest" description="Disordered" evidence="1">
    <location>
        <begin position="1"/>
        <end position="30"/>
    </location>
</feature>
<dbReference type="Proteomes" id="UP000288351">
    <property type="component" value="Unassembled WGS sequence"/>
</dbReference>
<gene>
    <name evidence="2" type="ORF">SALB_07518</name>
</gene>
<evidence type="ECO:0000313" key="2">
    <source>
        <dbReference type="EMBL" id="GCB94717.1"/>
    </source>
</evidence>
<dbReference type="EMBL" id="BHXC01000007">
    <property type="protein sequence ID" value="GCB94717.1"/>
    <property type="molecule type" value="Genomic_DNA"/>
</dbReference>
<name>A0A401RAU9_STRNR</name>
<sequence>MATTPAPDTTTAPPCWDCPIPPPQGVPTGDELAAIASDAAHRASELLHMHESADPPWASSPDEPAPGPLDPVTDLVRLLRHTSDKGTIEIAATRAGLRTGQLRTLRAAFAFHGEAGVRAVLHCAEVDPSALEHAARQLASVRSHTRTPLHCEHNRITDLDAGIQLRLVNDTWYPFTRTPQNGWAPARGAAQLPTAAYSAARLATRSRSA</sequence>
<accession>A0A401RAU9</accession>
<dbReference type="SUPFAM" id="SSF51556">
    <property type="entry name" value="Metallo-dependent hydrolases"/>
    <property type="match status" value="1"/>
</dbReference>